<feature type="coiled-coil region" evidence="1">
    <location>
        <begin position="72"/>
        <end position="99"/>
    </location>
</feature>
<feature type="transmembrane region" description="Helical" evidence="3">
    <location>
        <begin position="39"/>
        <end position="60"/>
    </location>
</feature>
<keyword evidence="5" id="KW-1185">Reference proteome</keyword>
<feature type="compositionally biased region" description="Low complexity" evidence="2">
    <location>
        <begin position="366"/>
        <end position="390"/>
    </location>
</feature>
<accession>A0ABT6B5Q8</accession>
<dbReference type="GO" id="GO:0004851">
    <property type="term" value="F:uroporphyrin-III C-methyltransferase activity"/>
    <property type="evidence" value="ECO:0007669"/>
    <property type="project" value="UniProtKB-EC"/>
</dbReference>
<proteinExistence type="predicted"/>
<evidence type="ECO:0000256" key="1">
    <source>
        <dbReference type="SAM" id="Coils"/>
    </source>
</evidence>
<keyword evidence="1" id="KW-0175">Coiled coil</keyword>
<feature type="region of interest" description="Disordered" evidence="2">
    <location>
        <begin position="353"/>
        <end position="390"/>
    </location>
</feature>
<keyword evidence="3" id="KW-0812">Transmembrane</keyword>
<dbReference type="PANTHER" id="PTHR38043:SF1">
    <property type="entry name" value="PROTEIN HEMX"/>
    <property type="match status" value="1"/>
</dbReference>
<reference evidence="4 5" key="1">
    <citation type="journal article" date="2024" name="Curr. Microbiol.">
        <title>Luteibacter sahnii sp. nov., A Novel Yellow-Colored Xanthomonadin Pigment Producing Probiotic Bacterium from Healthy Rice Seed Microbiome.</title>
        <authorList>
            <person name="Jaiswal G."/>
            <person name="Rana R."/>
            <person name="Nayak P.K."/>
            <person name="Chouhan R."/>
            <person name="Gandhi S.G."/>
            <person name="Patel H.K."/>
            <person name="Patil P.B."/>
        </authorList>
    </citation>
    <scope>NUCLEOTIDE SEQUENCE [LARGE SCALE GENOMIC DNA]</scope>
    <source>
        <strain evidence="4 5">PPL201</strain>
    </source>
</reference>
<evidence type="ECO:0000256" key="3">
    <source>
        <dbReference type="SAM" id="Phobius"/>
    </source>
</evidence>
<sequence length="390" mass="40327">MTTETPPTDTAPATPAPAADAAPRRPVRQPDPAPRGGGAALALSILLSLGALGAAGYTAWTVWQMRGDLGAANGLREQVGQLSAQVNGLSEENATLRRRVADADGVNRSAQEAMLGVSERTKHLEDAVANLSERSLSGHDAMLLDEAESLLRMAKERFALFGDATGALAAYDLADTTLAAVNDGEFAPVRRSLAAEREALAAVEPASRANDLATLADLRARLPTLPLRNADDRPDTGDRTFWQRAGDALGSIVTVSHDDGTPLGLADDRIARELAALDVAHAEAAVLAYDDAGRKAALERVDRSIDARFDPSSPAVRDARARIAALLASKASAPKPSSGAALTELRNLRSVHALNDKAPASPAPAPAAASVPAEAPAPAPASSTAQETTP</sequence>
<dbReference type="InterPro" id="IPR007470">
    <property type="entry name" value="HemX"/>
</dbReference>
<evidence type="ECO:0000313" key="5">
    <source>
        <dbReference type="Proteomes" id="UP001528850"/>
    </source>
</evidence>
<dbReference type="EC" id="2.1.1.107" evidence="4"/>
<comment type="caution">
    <text evidence="4">The sequence shown here is derived from an EMBL/GenBank/DDBJ whole genome shotgun (WGS) entry which is preliminary data.</text>
</comment>
<name>A0ABT6B5Q8_9GAMM</name>
<keyword evidence="4" id="KW-0489">Methyltransferase</keyword>
<keyword evidence="3" id="KW-1133">Transmembrane helix</keyword>
<dbReference type="EMBL" id="JARJJS010000001">
    <property type="protein sequence ID" value="MDF4023456.1"/>
    <property type="molecule type" value="Genomic_DNA"/>
</dbReference>
<dbReference type="Pfam" id="PF04375">
    <property type="entry name" value="HemX"/>
    <property type="match status" value="1"/>
</dbReference>
<keyword evidence="3" id="KW-0472">Membrane</keyword>
<feature type="compositionally biased region" description="Low complexity" evidence="2">
    <location>
        <begin position="1"/>
        <end position="21"/>
    </location>
</feature>
<protein>
    <submittedName>
        <fullName evidence="4">Uroporphyrinogen-III C-methyltransferase</fullName>
        <ecNumber evidence="4">2.1.1.107</ecNumber>
    </submittedName>
</protein>
<evidence type="ECO:0000256" key="2">
    <source>
        <dbReference type="SAM" id="MobiDB-lite"/>
    </source>
</evidence>
<dbReference type="GO" id="GO:0032259">
    <property type="term" value="P:methylation"/>
    <property type="evidence" value="ECO:0007669"/>
    <property type="project" value="UniProtKB-KW"/>
</dbReference>
<dbReference type="Proteomes" id="UP001528850">
    <property type="component" value="Unassembled WGS sequence"/>
</dbReference>
<evidence type="ECO:0000313" key="4">
    <source>
        <dbReference type="EMBL" id="MDF4023456.1"/>
    </source>
</evidence>
<gene>
    <name evidence="4" type="ORF">P3W24_00510</name>
</gene>
<keyword evidence="4" id="KW-0808">Transferase</keyword>
<feature type="region of interest" description="Disordered" evidence="2">
    <location>
        <begin position="1"/>
        <end position="36"/>
    </location>
</feature>
<dbReference type="PANTHER" id="PTHR38043">
    <property type="entry name" value="PROTEIN HEMX"/>
    <property type="match status" value="1"/>
</dbReference>
<organism evidence="4 5">
    <name type="scientific">Luteibacter sahnii</name>
    <dbReference type="NCBI Taxonomy" id="3021977"/>
    <lineage>
        <taxon>Bacteria</taxon>
        <taxon>Pseudomonadati</taxon>
        <taxon>Pseudomonadota</taxon>
        <taxon>Gammaproteobacteria</taxon>
        <taxon>Lysobacterales</taxon>
        <taxon>Rhodanobacteraceae</taxon>
        <taxon>Luteibacter</taxon>
    </lineage>
</organism>